<accession>A0ABQ2BTH6</accession>
<protein>
    <submittedName>
        <fullName evidence="1">Uncharacterized protein</fullName>
    </submittedName>
</protein>
<gene>
    <name evidence="1" type="ORF">GCM10008018_16680</name>
</gene>
<dbReference type="EMBL" id="BMHE01000006">
    <property type="protein sequence ID" value="GGI46355.1"/>
    <property type="molecule type" value="Genomic_DNA"/>
</dbReference>
<dbReference type="Proteomes" id="UP000615455">
    <property type="component" value="Unassembled WGS sequence"/>
</dbReference>
<reference evidence="2" key="1">
    <citation type="journal article" date="2019" name="Int. J. Syst. Evol. Microbiol.">
        <title>The Global Catalogue of Microorganisms (GCM) 10K type strain sequencing project: providing services to taxonomists for standard genome sequencing and annotation.</title>
        <authorList>
            <consortium name="The Broad Institute Genomics Platform"/>
            <consortium name="The Broad Institute Genome Sequencing Center for Infectious Disease"/>
            <person name="Wu L."/>
            <person name="Ma J."/>
        </authorList>
    </citation>
    <scope>NUCLEOTIDE SEQUENCE [LARGE SCALE GENOMIC DNA]</scope>
    <source>
        <strain evidence="2">CGMCC 1.15043</strain>
    </source>
</reference>
<evidence type="ECO:0000313" key="1">
    <source>
        <dbReference type="EMBL" id="GGI46355.1"/>
    </source>
</evidence>
<comment type="caution">
    <text evidence="1">The sequence shown here is derived from an EMBL/GenBank/DDBJ whole genome shotgun (WGS) entry which is preliminary data.</text>
</comment>
<name>A0ABQ2BTH6_9BACL</name>
<proteinExistence type="predicted"/>
<evidence type="ECO:0000313" key="2">
    <source>
        <dbReference type="Proteomes" id="UP000615455"/>
    </source>
</evidence>
<organism evidence="1 2">
    <name type="scientific">Paenibacillus marchantiophytorum</name>
    <dbReference type="NCBI Taxonomy" id="1619310"/>
    <lineage>
        <taxon>Bacteria</taxon>
        <taxon>Bacillati</taxon>
        <taxon>Bacillota</taxon>
        <taxon>Bacilli</taxon>
        <taxon>Bacillales</taxon>
        <taxon>Paenibacillaceae</taxon>
        <taxon>Paenibacillus</taxon>
    </lineage>
</organism>
<sequence>MKDLEISVGAIIINDPPLIMVPELVTTLEVPIIDGICINPYPYDVPIICEFGLFAWFSEHVQTHFSVDFGTIQKP</sequence>
<keyword evidence="2" id="KW-1185">Reference proteome</keyword>